<evidence type="ECO:0000256" key="1">
    <source>
        <dbReference type="ARBA" id="ARBA00006432"/>
    </source>
</evidence>
<dbReference type="InterPro" id="IPR045851">
    <property type="entry name" value="AMP-bd_C_sf"/>
</dbReference>
<dbReference type="PANTHER" id="PTHR42921:SF1">
    <property type="entry name" value="ACETOACETYL-COA SYNTHETASE"/>
    <property type="match status" value="1"/>
</dbReference>
<dbReference type="NCBIfam" id="NF002937">
    <property type="entry name" value="PRK03584.1"/>
    <property type="match status" value="1"/>
</dbReference>
<keyword evidence="5" id="KW-0067">ATP-binding</keyword>
<dbReference type="PANTHER" id="PTHR42921">
    <property type="entry name" value="ACETOACETYL-COA SYNTHETASE"/>
    <property type="match status" value="1"/>
</dbReference>
<keyword evidence="2" id="KW-0436">Ligase</keyword>
<dbReference type="EMBL" id="LSRP01000073">
    <property type="protein sequence ID" value="OJF99038.1"/>
    <property type="molecule type" value="Genomic_DNA"/>
</dbReference>
<dbReference type="InterPro" id="IPR005914">
    <property type="entry name" value="Acac_CoA_synth"/>
</dbReference>
<dbReference type="NCBIfam" id="TIGR01217">
    <property type="entry name" value="ac_ac_CoA_syn"/>
    <property type="match status" value="1"/>
</dbReference>
<dbReference type="OrthoDB" id="9803968at2"/>
<evidence type="ECO:0000259" key="7">
    <source>
        <dbReference type="Pfam" id="PF13193"/>
    </source>
</evidence>
<dbReference type="Gene3D" id="3.40.50.12780">
    <property type="entry name" value="N-terminal domain of ligase-like"/>
    <property type="match status" value="1"/>
</dbReference>
<dbReference type="InterPro" id="IPR000873">
    <property type="entry name" value="AMP-dep_synth/lig_dom"/>
</dbReference>
<reference evidence="8 9" key="1">
    <citation type="submission" date="2016-02" db="EMBL/GenBank/DDBJ databases">
        <title>Genome sequencing of a beta-galactosidase producing bacteria Rhizobium sp. 59.</title>
        <authorList>
            <person name="Wang D."/>
            <person name="Kot W."/>
            <person name="Qin Y."/>
            <person name="Hansen L."/>
            <person name="Naqvi K."/>
            <person name="Rensing C."/>
        </authorList>
    </citation>
    <scope>NUCLEOTIDE SEQUENCE [LARGE SCALE GENOMIC DNA]</scope>
    <source>
        <strain evidence="8 9">59</strain>
    </source>
</reference>
<dbReference type="InterPro" id="IPR042099">
    <property type="entry name" value="ANL_N_sf"/>
</dbReference>
<evidence type="ECO:0000259" key="6">
    <source>
        <dbReference type="Pfam" id="PF00501"/>
    </source>
</evidence>
<dbReference type="Proteomes" id="UP000182661">
    <property type="component" value="Unassembled WGS sequence"/>
</dbReference>
<organism evidence="8 9">
    <name type="scientific">Pararhizobium antarcticum</name>
    <dbReference type="NCBI Taxonomy" id="1798805"/>
    <lineage>
        <taxon>Bacteria</taxon>
        <taxon>Pseudomonadati</taxon>
        <taxon>Pseudomonadota</taxon>
        <taxon>Alphaproteobacteria</taxon>
        <taxon>Hyphomicrobiales</taxon>
        <taxon>Rhizobiaceae</taxon>
        <taxon>Rhizobium/Agrobacterium group</taxon>
        <taxon>Pararhizobium</taxon>
    </lineage>
</organism>
<dbReference type="Pfam" id="PF13193">
    <property type="entry name" value="AMP-binding_C"/>
    <property type="match status" value="1"/>
</dbReference>
<dbReference type="InterPro" id="IPR025110">
    <property type="entry name" value="AMP-bd_C"/>
</dbReference>
<dbReference type="GO" id="GO:0005524">
    <property type="term" value="F:ATP binding"/>
    <property type="evidence" value="ECO:0007669"/>
    <property type="project" value="UniProtKB-KW"/>
</dbReference>
<dbReference type="PROSITE" id="PS00455">
    <property type="entry name" value="AMP_BINDING"/>
    <property type="match status" value="1"/>
</dbReference>
<name>A0A657LUY9_9HYPH</name>
<sequence length="650" mass="71627">MQSDRPLWTPSESFIAQTPMRAFMTWCETRFSRRFADYDAFHDWSVVEPGDFWIAVWEHCGVIGDRGAEALVHGDVMLDARFFPDATLNFAENLLTRTGGGDALIFRGEDKAASRLSWDDLQALVSRLQQALTAMGIGKGDRVAAMMPNMPETIALMLAVTSIGGIWSSCSPDFGEQGVLDRFGQIEPKLFIACDGYWYGGKLQDVSVKVQAVTRKLAIPALVIPYAGDAGSLALSLEDGRTLSEFIAPFEARPVEYPRLPFSHPLYILFSSGTTGVPKCIVHSAGGTLLQHLKEHRFHCGLREDEKLFYFTTCGWMMWNWLVSGLAVGATLCLYDGSPFHPDGNVLFDYAQAEKFAIFGTSAKYIDAVRKGGFTPVSTHDLSALRLMTSTGSPLSPEGFSFVYEGIKPDVQLASISGGTDIVSCFVLGNPLKPVWRGEIQGPGLGLAMDVWNDEGKPVRREKGELVCTRAFPSMPVMFWNDPEGAKYRAAYFERFDNIWCHGDFAEWTEHDGIIIHGRSDATLNPGGVRIGTAEIYNQVEQMEEVAEALCIGQDWDDDVRVVLFVRLAAGFVLTEALEKAIKARVRTGATPRHVPARIIAVADIPRTKSGKIVELAVRDVVHGRVVKNKEALANPEALDLFANLPQLMT</sequence>
<evidence type="ECO:0000256" key="4">
    <source>
        <dbReference type="ARBA" id="ARBA00022741"/>
    </source>
</evidence>
<evidence type="ECO:0000256" key="2">
    <source>
        <dbReference type="ARBA" id="ARBA00022598"/>
    </source>
</evidence>
<comment type="caution">
    <text evidence="8">The sequence shown here is derived from an EMBL/GenBank/DDBJ whole genome shotgun (WGS) entry which is preliminary data.</text>
</comment>
<evidence type="ECO:0000313" key="9">
    <source>
        <dbReference type="Proteomes" id="UP000182661"/>
    </source>
</evidence>
<evidence type="ECO:0000256" key="5">
    <source>
        <dbReference type="ARBA" id="ARBA00022840"/>
    </source>
</evidence>
<comment type="similarity">
    <text evidence="1">Belongs to the ATP-dependent AMP-binding enzyme family.</text>
</comment>
<evidence type="ECO:0000313" key="8">
    <source>
        <dbReference type="EMBL" id="OJF99038.1"/>
    </source>
</evidence>
<keyword evidence="9" id="KW-1185">Reference proteome</keyword>
<proteinExistence type="inferred from homology"/>
<dbReference type="InterPro" id="IPR020845">
    <property type="entry name" value="AMP-binding_CS"/>
</dbReference>
<keyword evidence="4" id="KW-0547">Nucleotide-binding</keyword>
<dbReference type="GO" id="GO:0030729">
    <property type="term" value="F:acetoacetate-CoA ligase activity"/>
    <property type="evidence" value="ECO:0007669"/>
    <property type="project" value="InterPro"/>
</dbReference>
<dbReference type="GO" id="GO:0006629">
    <property type="term" value="P:lipid metabolic process"/>
    <property type="evidence" value="ECO:0007669"/>
    <property type="project" value="InterPro"/>
</dbReference>
<keyword evidence="3" id="KW-0479">Metal-binding</keyword>
<dbReference type="SUPFAM" id="SSF56801">
    <property type="entry name" value="Acetyl-CoA synthetase-like"/>
    <property type="match status" value="1"/>
</dbReference>
<evidence type="ECO:0000256" key="3">
    <source>
        <dbReference type="ARBA" id="ARBA00022723"/>
    </source>
</evidence>
<accession>A0A657LUY9</accession>
<dbReference type="CDD" id="cd05943">
    <property type="entry name" value="AACS"/>
    <property type="match status" value="1"/>
</dbReference>
<gene>
    <name evidence="8" type="ORF">AX760_13725</name>
</gene>
<dbReference type="GO" id="GO:0046872">
    <property type="term" value="F:metal ion binding"/>
    <property type="evidence" value="ECO:0007669"/>
    <property type="project" value="UniProtKB-KW"/>
</dbReference>
<dbReference type="AlphaFoldDB" id="A0A657LUY9"/>
<dbReference type="Pfam" id="PF00501">
    <property type="entry name" value="AMP-binding"/>
    <property type="match status" value="1"/>
</dbReference>
<dbReference type="Gene3D" id="3.30.300.30">
    <property type="match status" value="1"/>
</dbReference>
<feature type="domain" description="AMP-binding enzyme C-terminal" evidence="7">
    <location>
        <begin position="540"/>
        <end position="612"/>
    </location>
</feature>
<feature type="domain" description="AMP-dependent synthetase/ligase" evidence="6">
    <location>
        <begin position="102"/>
        <end position="468"/>
    </location>
</feature>
<protein>
    <submittedName>
        <fullName evidence="8">Acetoacetyl-CoA synthetase</fullName>
    </submittedName>
</protein>
<dbReference type="RefSeq" id="WP_071832282.1">
    <property type="nucleotide sequence ID" value="NZ_LSRP01000073.1"/>
</dbReference>